<evidence type="ECO:0000313" key="3">
    <source>
        <dbReference type="EMBL" id="KAK2952260.1"/>
    </source>
</evidence>
<dbReference type="EMBL" id="JARBJD010000240">
    <property type="protein sequence ID" value="KAK2946035.1"/>
    <property type="molecule type" value="Genomic_DNA"/>
</dbReference>
<dbReference type="EMBL" id="JARBJD010000106">
    <property type="protein sequence ID" value="KAK2952260.1"/>
    <property type="molecule type" value="Genomic_DNA"/>
</dbReference>
<proteinExistence type="predicted"/>
<evidence type="ECO:0000313" key="4">
    <source>
        <dbReference type="Proteomes" id="UP001281761"/>
    </source>
</evidence>
<organism evidence="2 4">
    <name type="scientific">Blattamonas nauphoetae</name>
    <dbReference type="NCBI Taxonomy" id="2049346"/>
    <lineage>
        <taxon>Eukaryota</taxon>
        <taxon>Metamonada</taxon>
        <taxon>Preaxostyla</taxon>
        <taxon>Oxymonadida</taxon>
        <taxon>Blattamonas</taxon>
    </lineage>
</organism>
<feature type="coiled-coil region" evidence="1">
    <location>
        <begin position="44"/>
        <end position="72"/>
    </location>
</feature>
<evidence type="ECO:0000313" key="2">
    <source>
        <dbReference type="EMBL" id="KAK2946035.1"/>
    </source>
</evidence>
<keyword evidence="1" id="KW-0175">Coiled coil</keyword>
<protein>
    <submittedName>
        <fullName evidence="2">Uncharacterized protein</fullName>
    </submittedName>
</protein>
<accession>A0ABQ9X2V1</accession>
<gene>
    <name evidence="3" type="ORF">BLNAU_12819</name>
    <name evidence="2" type="ORF">BLNAU_19046</name>
</gene>
<reference evidence="2 4" key="1">
    <citation type="journal article" date="2022" name="bioRxiv">
        <title>Genomics of Preaxostyla Flagellates Illuminates Evolutionary Transitions and the Path Towards Mitochondrial Loss.</title>
        <authorList>
            <person name="Novak L.V.F."/>
            <person name="Treitli S.C."/>
            <person name="Pyrih J."/>
            <person name="Halakuc P."/>
            <person name="Pipaliya S.V."/>
            <person name="Vacek V."/>
            <person name="Brzon O."/>
            <person name="Soukal P."/>
            <person name="Eme L."/>
            <person name="Dacks J.B."/>
            <person name="Karnkowska A."/>
            <person name="Elias M."/>
            <person name="Hampl V."/>
        </authorList>
    </citation>
    <scope>NUCLEOTIDE SEQUENCE [LARGE SCALE GENOMIC DNA]</scope>
    <source>
        <strain evidence="2">NAU3</strain>
        <tissue evidence="2">Gut</tissue>
    </source>
</reference>
<sequence>MNPEHQQDIAKTFDKDEMSAFQTRNDRENQLLANQLQQIQHALIESKDRTIAEQKRQLADKAEQERELILLRADKETFLSTLSSMQREKDWLWQEKMECQG</sequence>
<comment type="caution">
    <text evidence="2">The sequence shown here is derived from an EMBL/GenBank/DDBJ whole genome shotgun (WGS) entry which is preliminary data.</text>
</comment>
<evidence type="ECO:0000256" key="1">
    <source>
        <dbReference type="SAM" id="Coils"/>
    </source>
</evidence>
<name>A0ABQ9X2V1_9EUKA</name>
<dbReference type="Proteomes" id="UP001281761">
    <property type="component" value="Unassembled WGS sequence"/>
</dbReference>
<keyword evidence="4" id="KW-1185">Reference proteome</keyword>